<sequence length="96" mass="10840">MRNKFVCIAMEKNWALSIDQYWLQVLQFLVHLIDLLSILLRCNGFTMIQKAVVDQTSSRPPNSDHDLFLGAYLALGSALDHLLGPTIELVIITSCH</sequence>
<name>A0A5N3UVZ2_MUNRE</name>
<organism evidence="1 2">
    <name type="scientific">Muntiacus reevesi</name>
    <name type="common">Reeves' muntjac</name>
    <name type="synonym">Cervus reevesi</name>
    <dbReference type="NCBI Taxonomy" id="9886"/>
    <lineage>
        <taxon>Eukaryota</taxon>
        <taxon>Metazoa</taxon>
        <taxon>Chordata</taxon>
        <taxon>Craniata</taxon>
        <taxon>Vertebrata</taxon>
        <taxon>Euteleostomi</taxon>
        <taxon>Mammalia</taxon>
        <taxon>Eutheria</taxon>
        <taxon>Laurasiatheria</taxon>
        <taxon>Artiodactyla</taxon>
        <taxon>Ruminantia</taxon>
        <taxon>Pecora</taxon>
        <taxon>Cervidae</taxon>
        <taxon>Muntiacinae</taxon>
        <taxon>Muntiacus</taxon>
    </lineage>
</organism>
<accession>A0A5N3UVZ2</accession>
<dbReference type="Proteomes" id="UP000326062">
    <property type="component" value="Unassembled WGS sequence"/>
</dbReference>
<keyword evidence="2" id="KW-1185">Reference proteome</keyword>
<comment type="caution">
    <text evidence="1">The sequence shown here is derived from an EMBL/GenBank/DDBJ whole genome shotgun (WGS) entry which is preliminary data.</text>
</comment>
<gene>
    <name evidence="1" type="ORF">FD755_024617</name>
</gene>
<reference evidence="1 2" key="1">
    <citation type="submission" date="2019-06" db="EMBL/GenBank/DDBJ databases">
        <title>Discovery of a novel chromosome fission-fusion reversal in muntjac.</title>
        <authorList>
            <person name="Mudd A.B."/>
            <person name="Bredeson J.V."/>
            <person name="Baum R."/>
            <person name="Hockemeyer D."/>
            <person name="Rokhsar D.S."/>
        </authorList>
    </citation>
    <scope>NUCLEOTIDE SEQUENCE [LARGE SCALE GENOMIC DNA]</scope>
    <source>
        <strain evidence="1">UCam_UCB_Mr</strain>
        <tissue evidence="1">Fibroblast cell line</tissue>
    </source>
</reference>
<protein>
    <submittedName>
        <fullName evidence="1">Uncharacterized protein</fullName>
    </submittedName>
</protein>
<proteinExistence type="predicted"/>
<evidence type="ECO:0000313" key="1">
    <source>
        <dbReference type="EMBL" id="KAB0340913.1"/>
    </source>
</evidence>
<dbReference type="AlphaFoldDB" id="A0A5N3UVZ2"/>
<evidence type="ECO:0000313" key="2">
    <source>
        <dbReference type="Proteomes" id="UP000326062"/>
    </source>
</evidence>
<feature type="non-terminal residue" evidence="1">
    <location>
        <position position="96"/>
    </location>
</feature>
<dbReference type="EMBL" id="VCEB01003775">
    <property type="protein sequence ID" value="KAB0340913.1"/>
    <property type="molecule type" value="Genomic_DNA"/>
</dbReference>